<evidence type="ECO:0000313" key="2">
    <source>
        <dbReference type="Proteomes" id="UP000270094"/>
    </source>
</evidence>
<evidence type="ECO:0000313" key="1">
    <source>
        <dbReference type="EMBL" id="VDM66525.1"/>
    </source>
</evidence>
<name>A0A3P7K5H4_STRVU</name>
<gene>
    <name evidence="1" type="ORF">SVUK_LOCUS1523</name>
</gene>
<reference evidence="1 2" key="1">
    <citation type="submission" date="2018-11" db="EMBL/GenBank/DDBJ databases">
        <authorList>
            <consortium name="Pathogen Informatics"/>
        </authorList>
    </citation>
    <scope>NUCLEOTIDE SEQUENCE [LARGE SCALE GENOMIC DNA]</scope>
</reference>
<dbReference type="Proteomes" id="UP000270094">
    <property type="component" value="Unassembled WGS sequence"/>
</dbReference>
<protein>
    <submittedName>
        <fullName evidence="1">Uncharacterized protein</fullName>
    </submittedName>
</protein>
<keyword evidence="2" id="KW-1185">Reference proteome</keyword>
<accession>A0A3P7K5H4</accession>
<sequence>MTTLSPEEHERLQAENAKKIEAIKLTMAEPSTSKGKRAAVFLDPAAPPKKRGRPKGVRNISFPEVHYDCSMSSIIHTQSFN</sequence>
<dbReference type="EMBL" id="UYYB01003035">
    <property type="protein sequence ID" value="VDM66525.1"/>
    <property type="molecule type" value="Genomic_DNA"/>
</dbReference>
<proteinExistence type="predicted"/>
<dbReference type="AlphaFoldDB" id="A0A3P7K5H4"/>
<dbReference type="OrthoDB" id="5836100at2759"/>
<organism evidence="1 2">
    <name type="scientific">Strongylus vulgaris</name>
    <name type="common">Blood worm</name>
    <dbReference type="NCBI Taxonomy" id="40348"/>
    <lineage>
        <taxon>Eukaryota</taxon>
        <taxon>Metazoa</taxon>
        <taxon>Ecdysozoa</taxon>
        <taxon>Nematoda</taxon>
        <taxon>Chromadorea</taxon>
        <taxon>Rhabditida</taxon>
        <taxon>Rhabditina</taxon>
        <taxon>Rhabditomorpha</taxon>
        <taxon>Strongyloidea</taxon>
        <taxon>Strongylidae</taxon>
        <taxon>Strongylus</taxon>
    </lineage>
</organism>